<gene>
    <name evidence="2" type="ORF">M0H32_17990</name>
</gene>
<evidence type="ECO:0000256" key="1">
    <source>
        <dbReference type="SAM" id="SignalP"/>
    </source>
</evidence>
<dbReference type="Pfam" id="PF09476">
    <property type="entry name" value="Pilus_CpaD"/>
    <property type="match status" value="1"/>
</dbReference>
<evidence type="ECO:0000313" key="3">
    <source>
        <dbReference type="Proteomes" id="UP001431221"/>
    </source>
</evidence>
<dbReference type="InterPro" id="IPR019027">
    <property type="entry name" value="Pilus_biogenesis_CpaD-related"/>
</dbReference>
<keyword evidence="3" id="KW-1185">Reference proteome</keyword>
<dbReference type="EMBL" id="JALNMJ010000013">
    <property type="protein sequence ID" value="MCK7614064.1"/>
    <property type="molecule type" value="Genomic_DNA"/>
</dbReference>
<feature type="signal peptide" evidence="1">
    <location>
        <begin position="1"/>
        <end position="24"/>
    </location>
</feature>
<protein>
    <submittedName>
        <fullName evidence="2">CpaD family pilus assembly protein</fullName>
    </submittedName>
</protein>
<name>A0ABT0GX93_9HYPH</name>
<dbReference type="RefSeq" id="WP_248156445.1">
    <property type="nucleotide sequence ID" value="NZ_JALNMJ010000013.1"/>
</dbReference>
<accession>A0ABT0GX93</accession>
<comment type="caution">
    <text evidence="2">The sequence shown here is derived from an EMBL/GenBank/DDBJ whole genome shotgun (WGS) entry which is preliminary data.</text>
</comment>
<dbReference type="Proteomes" id="UP001431221">
    <property type="component" value="Unassembled WGS sequence"/>
</dbReference>
<keyword evidence="1" id="KW-0732">Signal</keyword>
<sequence>MNRNKKVLMATASRTALVIVGCLAVLGCQNQGQTPTSLLASNDYRLRHPIVVTEAPETLDLPIGRSTRSLSGPIVGTISSFGVDSRQHGNGSVEILVPSGGANEAAVHSVTPQIRKALQRGGVSGSRISTRTYSVTDASADAPIRLSYARMQATAGECGAWPSNIGGGFGENFDYENLGCATQANLATMVANPSDLLTPRASTPADQNRRAVVIENYRKGEVTASDYTEGVGAEIAED</sequence>
<dbReference type="InterPro" id="IPR013361">
    <property type="entry name" value="Pilus_CpaD"/>
</dbReference>
<dbReference type="NCBIfam" id="TIGR02522">
    <property type="entry name" value="pilus_cpaD"/>
    <property type="match status" value="1"/>
</dbReference>
<proteinExistence type="predicted"/>
<evidence type="ECO:0000313" key="2">
    <source>
        <dbReference type="EMBL" id="MCK7614064.1"/>
    </source>
</evidence>
<reference evidence="2" key="1">
    <citation type="submission" date="2022-04" db="EMBL/GenBank/DDBJ databases">
        <title>Roseibium sp. CAU 1639 isolated from mud.</title>
        <authorList>
            <person name="Kim W."/>
        </authorList>
    </citation>
    <scope>NUCLEOTIDE SEQUENCE</scope>
    <source>
        <strain evidence="2">CAU 1639</strain>
    </source>
</reference>
<dbReference type="PROSITE" id="PS51257">
    <property type="entry name" value="PROKAR_LIPOPROTEIN"/>
    <property type="match status" value="1"/>
</dbReference>
<organism evidence="2 3">
    <name type="scientific">Roseibium sediminicola</name>
    <dbReference type="NCBI Taxonomy" id="2933272"/>
    <lineage>
        <taxon>Bacteria</taxon>
        <taxon>Pseudomonadati</taxon>
        <taxon>Pseudomonadota</taxon>
        <taxon>Alphaproteobacteria</taxon>
        <taxon>Hyphomicrobiales</taxon>
        <taxon>Stappiaceae</taxon>
        <taxon>Roseibium</taxon>
    </lineage>
</organism>
<feature type="chain" id="PRO_5045800599" evidence="1">
    <location>
        <begin position="25"/>
        <end position="238"/>
    </location>
</feature>